<dbReference type="GO" id="GO:0003677">
    <property type="term" value="F:DNA binding"/>
    <property type="evidence" value="ECO:0007669"/>
    <property type="project" value="UniProtKB-KW"/>
</dbReference>
<dbReference type="InParanoid" id="A0A1D6GK82"/>
<sequence length="1101" mass="126314">MPNNWHQISNPSRSAPLNVSTLGFRYPHSHRASPRTDPWIGAALARSVHAELLTPMSRSFFPTCSSQKAEIEEMGKELDDLRAKVEALTAQLRANSDLADGLKRAGADQAAWLRDARAEAERNAVEAAASSEEAAATGDRCGVLESRLAKNGQALRHLYAAHEALKGTLREKIEGLEGDKRGLLTALEDAEGRRVEHEAALRACDNEIARLRGLLSEKDWRGSEAEKRVLTPREVVMRDDMLVKPEEEKATVEGKLNWKAEQFRHLEEALNKLHDGFRAVKKEWGLDRSTSVDRIGTLEDDLDSKTRVTEDFPSRLDMCSQALAHEEGCRKRVEAELSELRLMYGYVVSEYEGAKSMMESLSSKTDGGIAYLRRALAEKVTLLKEIGYSKAHLEQENEDLRSSLKEYQEAQIGGTYAVVSLKSLWEKFRALEQTHRSCTKKLRDKEEEWRIQMTKLVNDLVECISDLESKDILIGQLQNELRGSYRSLELQTVESWEALIFLTVVLGKFHESCSFVDTAKLNMQHHCQEIEKEIGFAKRQLEEQSCIIVQSQAEQKQQSKVIAKLHAKIEELEHMEQKQKKMQMQLDAYKEMLDNTSRDANRRKVEASKKENTLQEKLREALSALDERNCALADRKSELSQLEINLHHQKQAIEHLKKLKDDMQTEAESYMYDNRILKRDLDAALVANVKAEELLRQEKVKLICALDEAKFTLSERNNELTEFKINLEKVKVDMETELKICIDENCVLKRDLDVVLIAKMEADECHTKEKQELCGIINDKGMMVDKLQQRIVVLEEENMVQKLDLGSLIKMEYEKSIHEVKNRYYEIVEVSDKKLLELEERIRFFEQKFACREQELMEMFNQEKADRYTLIAEKEIAISDIQQTVESVQVDIEHLLEAAATKVAEVELEVNQLYGFAETLNSLNVIQGHDTVFKDMLIAECERELDSLQVSLLQEKHQSRNLKNLMEQLKARTASEMSEKAKQHLEVANKLKLLEERNETLEEHVRELKSKTADMSVVVLQERNQLVNELTGLTDTIGEVIYGGESMMSNLRRISQKINEEEPCNDRLTSEKTNDRSSAPVIRKKPRHDPVRRSPLKEQNY</sequence>
<dbReference type="PANTHER" id="PTHR45287">
    <property type="entry name" value="OS03G0691500 PROTEIN"/>
    <property type="match status" value="1"/>
</dbReference>
<feature type="coiled-coil region" evidence="1">
    <location>
        <begin position="777"/>
        <end position="804"/>
    </location>
</feature>
<feature type="coiled-coil region" evidence="1">
    <location>
        <begin position="562"/>
        <end position="599"/>
    </location>
</feature>
<keyword evidence="3" id="KW-0238">DNA-binding</keyword>
<organism evidence="3">
    <name type="scientific">Zea mays</name>
    <name type="common">Maize</name>
    <dbReference type="NCBI Taxonomy" id="4577"/>
    <lineage>
        <taxon>Eukaryota</taxon>
        <taxon>Viridiplantae</taxon>
        <taxon>Streptophyta</taxon>
        <taxon>Embryophyta</taxon>
        <taxon>Tracheophyta</taxon>
        <taxon>Spermatophyta</taxon>
        <taxon>Magnoliopsida</taxon>
        <taxon>Liliopsida</taxon>
        <taxon>Poales</taxon>
        <taxon>Poaceae</taxon>
        <taxon>PACMAD clade</taxon>
        <taxon>Panicoideae</taxon>
        <taxon>Andropogonodae</taxon>
        <taxon>Andropogoneae</taxon>
        <taxon>Tripsacinae</taxon>
        <taxon>Zea</taxon>
    </lineage>
</organism>
<dbReference type="IntAct" id="A0A1D6GK82">
    <property type="interactions" value="4"/>
</dbReference>
<dbReference type="OrthoDB" id="685795at2759"/>
<gene>
    <name evidence="3" type="ORF">ZEAMMB73_Zm00001d013521</name>
</gene>
<dbReference type="PANTHER" id="PTHR45287:SF4">
    <property type="entry name" value="OS03G0691500 PROTEIN"/>
    <property type="match status" value="1"/>
</dbReference>
<dbReference type="InterPro" id="IPR040262">
    <property type="entry name" value="At4g38062-like"/>
</dbReference>
<evidence type="ECO:0000256" key="1">
    <source>
        <dbReference type="SAM" id="Coils"/>
    </source>
</evidence>
<name>A0A1D6GK82_MAIZE</name>
<evidence type="ECO:0000256" key="2">
    <source>
        <dbReference type="SAM" id="MobiDB-lite"/>
    </source>
</evidence>
<feature type="compositionally biased region" description="Basic and acidic residues" evidence="2">
    <location>
        <begin position="1062"/>
        <end position="1075"/>
    </location>
</feature>
<dbReference type="ExpressionAtlas" id="A0A1D6GK82">
    <property type="expression patterns" value="baseline and differential"/>
</dbReference>
<dbReference type="OMA" id="EQVHKEC"/>
<feature type="region of interest" description="Disordered" evidence="2">
    <location>
        <begin position="1062"/>
        <end position="1101"/>
    </location>
</feature>
<dbReference type="FunCoup" id="A0A1D6GK82">
    <property type="interactions" value="827"/>
</dbReference>
<feature type="coiled-coil region" evidence="1">
    <location>
        <begin position="173"/>
        <end position="207"/>
    </location>
</feature>
<accession>A0A1D6GK82</accession>
<evidence type="ECO:0000313" key="3">
    <source>
        <dbReference type="EMBL" id="AQK63755.1"/>
    </source>
</evidence>
<feature type="compositionally biased region" description="Basic and acidic residues" evidence="2">
    <location>
        <begin position="1088"/>
        <end position="1101"/>
    </location>
</feature>
<dbReference type="PaxDb" id="4577-AC213463.3_FGP004"/>
<protein>
    <submittedName>
        <fullName evidence="3">Basic helix-loop-helix (BHLH) DNA-binding superfamily protein</fullName>
    </submittedName>
</protein>
<keyword evidence="1" id="KW-0175">Coiled coil</keyword>
<feature type="coiled-coil region" evidence="1">
    <location>
        <begin position="390"/>
        <end position="448"/>
    </location>
</feature>
<dbReference type="STRING" id="4577.A0A1D6GK82"/>
<dbReference type="SMR" id="A0A1D6GK82"/>
<feature type="coiled-coil region" evidence="1">
    <location>
        <begin position="639"/>
        <end position="666"/>
    </location>
</feature>
<reference evidence="3" key="1">
    <citation type="submission" date="2015-12" db="EMBL/GenBank/DDBJ databases">
        <title>Update maize B73 reference genome by single molecule sequencing technologies.</title>
        <authorList>
            <consortium name="Maize Genome Sequencing Project"/>
            <person name="Ware D."/>
        </authorList>
    </citation>
    <scope>NUCLEOTIDE SEQUENCE</scope>
    <source>
        <tissue evidence="3">Seedling</tissue>
    </source>
</reference>
<feature type="coiled-coil region" evidence="1">
    <location>
        <begin position="64"/>
        <end position="98"/>
    </location>
</feature>
<dbReference type="eggNOG" id="ENOG502QQVI">
    <property type="taxonomic scope" value="Eukaryota"/>
</dbReference>
<dbReference type="AlphaFoldDB" id="A0A1D6GK82"/>
<feature type="coiled-coil region" evidence="1">
    <location>
        <begin position="828"/>
        <end position="855"/>
    </location>
</feature>
<dbReference type="EMBL" id="CM000781">
    <property type="protein sequence ID" value="AQK63755.1"/>
    <property type="molecule type" value="Genomic_DNA"/>
</dbReference>
<feature type="coiled-coil region" evidence="1">
    <location>
        <begin position="938"/>
        <end position="1014"/>
    </location>
</feature>
<proteinExistence type="predicted"/>